<dbReference type="CDD" id="cd02213">
    <property type="entry name" value="cupin_PMI_typeII_C"/>
    <property type="match status" value="1"/>
</dbReference>
<feature type="domain" description="Nucleotidyl transferase" evidence="9">
    <location>
        <begin position="4"/>
        <end position="291"/>
    </location>
</feature>
<dbReference type="SUPFAM" id="SSF51182">
    <property type="entry name" value="RmlC-like cupins"/>
    <property type="match status" value="1"/>
</dbReference>
<evidence type="ECO:0000256" key="5">
    <source>
        <dbReference type="ARBA" id="ARBA00022741"/>
    </source>
</evidence>
<dbReference type="InterPro" id="IPR005835">
    <property type="entry name" value="NTP_transferase_dom"/>
</dbReference>
<dbReference type="GO" id="GO:0004476">
    <property type="term" value="F:mannose-6-phosphate isomerase activity"/>
    <property type="evidence" value="ECO:0007669"/>
    <property type="project" value="UniProtKB-EC"/>
</dbReference>
<organism evidence="12 13">
    <name type="scientific">Tepidiphilus baoligensis</name>
    <dbReference type="NCBI Taxonomy" id="2698687"/>
    <lineage>
        <taxon>Bacteria</taxon>
        <taxon>Pseudomonadati</taxon>
        <taxon>Pseudomonadota</taxon>
        <taxon>Hydrogenophilia</taxon>
        <taxon>Hydrogenophilales</taxon>
        <taxon>Hydrogenophilaceae</taxon>
        <taxon>Tepidiphilus</taxon>
    </lineage>
</organism>
<keyword evidence="5" id="KW-0547">Nucleotide-binding</keyword>
<keyword evidence="13" id="KW-1185">Reference proteome</keyword>
<evidence type="ECO:0000259" key="11">
    <source>
        <dbReference type="Pfam" id="PF22640"/>
    </source>
</evidence>
<evidence type="ECO:0000256" key="8">
    <source>
        <dbReference type="RuleBase" id="RU004190"/>
    </source>
</evidence>
<dbReference type="InterPro" id="IPR014710">
    <property type="entry name" value="RmlC-like_jellyroll"/>
</dbReference>
<sequence length="481" mass="53291">MLIPIILSGGAGTRLWPVSREGHPKPFIELADGETLLHKTYRRAASILDAVEEAPREILTVTNRDHYFLSKDEFARAGLEGRYRGTYLLEPVGRNTAAAVALAAHAVAERYGPEALLLILPADHLIQDEAAFRRAVAHAAELARQRRLVTFGIVPDRPETGYGYIEASEALGPGRTVVRFVEKPSLERAEAYLAAGNFYWNAGMFCFQAGFLLEQMARHAPEVAEAAALCWENTRGRMTPQTSMIELDAERFAGIPEISIDYALMERSDAVAVVPAEFGWSDIGSWCALSALVPADAAGNRAKGQAIFLDSRDTYVHSEDRLVAALGVEGLVIVDTPDALLVTHRDKAQDVKKVVAQLKERDHETYKLHRTVVRPWGSYTVLEEGPGFKIKRIEVKPGASLSLQMHHHRSEHWIVVRGMAKIVNGERTCYVRPNESTYIPAGCKHRLENPGVLDLVMIEVQCGEYLGEDDIVRFDDVYGRG</sequence>
<dbReference type="InterPro" id="IPR049577">
    <property type="entry name" value="GMPP_N"/>
</dbReference>
<keyword evidence="4 12" id="KW-0548">Nucleotidyltransferase</keyword>
<name>A0ABX1QN49_9PROT</name>
<comment type="catalytic activity">
    <reaction evidence="7">
        <text>alpha-D-mannose 1-phosphate + GTP + H(+) = GDP-alpha-D-mannose + diphosphate</text>
        <dbReference type="Rhea" id="RHEA:15229"/>
        <dbReference type="ChEBI" id="CHEBI:15378"/>
        <dbReference type="ChEBI" id="CHEBI:33019"/>
        <dbReference type="ChEBI" id="CHEBI:37565"/>
        <dbReference type="ChEBI" id="CHEBI:57527"/>
        <dbReference type="ChEBI" id="CHEBI:58409"/>
        <dbReference type="EC" id="2.7.7.13"/>
    </reaction>
</comment>
<dbReference type="EC" id="2.7.7.13" evidence="2"/>
<gene>
    <name evidence="12" type="ORF">GV368_05925</name>
</gene>
<dbReference type="InterPro" id="IPR006375">
    <property type="entry name" value="Man1P_GuaTrfase/Man6P_Isoase"/>
</dbReference>
<evidence type="ECO:0000259" key="10">
    <source>
        <dbReference type="Pfam" id="PF01050"/>
    </source>
</evidence>
<dbReference type="InterPro" id="IPR051161">
    <property type="entry name" value="Mannose-6P_isomerase_type2"/>
</dbReference>
<evidence type="ECO:0000256" key="1">
    <source>
        <dbReference type="ARBA" id="ARBA00006115"/>
    </source>
</evidence>
<dbReference type="EMBL" id="JAAAUB010000006">
    <property type="protein sequence ID" value="NMH16644.1"/>
    <property type="molecule type" value="Genomic_DNA"/>
</dbReference>
<evidence type="ECO:0000256" key="7">
    <source>
        <dbReference type="ARBA" id="ARBA00047343"/>
    </source>
</evidence>
<dbReference type="Proteomes" id="UP000669605">
    <property type="component" value="Unassembled WGS sequence"/>
</dbReference>
<evidence type="ECO:0000256" key="3">
    <source>
        <dbReference type="ARBA" id="ARBA00022679"/>
    </source>
</evidence>
<reference evidence="12 13" key="1">
    <citation type="journal article" date="2020" name="Curr. Microbiol.">
        <title>Tepidiphilus baoligensis sp. nov., a Novel Bacterium of the Family Hydrogenophilaceae Isolated from an Oil Reservoir.</title>
        <authorList>
            <person name="Zhang X."/>
            <person name="Wang G."/>
            <person name="Ma X."/>
            <person name="Yu J."/>
            <person name="You J."/>
            <person name="Xue Y."/>
            <person name="Ma Y."/>
        </authorList>
    </citation>
    <scope>NUCLEOTIDE SEQUENCE [LARGE SCALE GENOMIC DNA]</scope>
    <source>
        <strain evidence="12 13">B18-69</strain>
    </source>
</reference>
<dbReference type="PANTHER" id="PTHR46390">
    <property type="entry name" value="MANNOSE-1-PHOSPHATE GUANYLYLTRANSFERASE"/>
    <property type="match status" value="1"/>
</dbReference>
<dbReference type="SUPFAM" id="SSF53448">
    <property type="entry name" value="Nucleotide-diphospho-sugar transferases"/>
    <property type="match status" value="1"/>
</dbReference>
<evidence type="ECO:0000256" key="6">
    <source>
        <dbReference type="ARBA" id="ARBA00023134"/>
    </source>
</evidence>
<dbReference type="Gene3D" id="3.90.550.10">
    <property type="entry name" value="Spore Coat Polysaccharide Biosynthesis Protein SpsA, Chain A"/>
    <property type="match status" value="1"/>
</dbReference>
<keyword evidence="12" id="KW-0413">Isomerase</keyword>
<keyword evidence="3 12" id="KW-0808">Transferase</keyword>
<proteinExistence type="inferred from homology"/>
<evidence type="ECO:0000313" key="12">
    <source>
        <dbReference type="EMBL" id="NMH16644.1"/>
    </source>
</evidence>
<evidence type="ECO:0000256" key="2">
    <source>
        <dbReference type="ARBA" id="ARBA00012387"/>
    </source>
</evidence>
<dbReference type="Pfam" id="PF00483">
    <property type="entry name" value="NTP_transferase"/>
    <property type="match status" value="1"/>
</dbReference>
<dbReference type="Pfam" id="PF01050">
    <property type="entry name" value="MannoseP_isomer"/>
    <property type="match status" value="1"/>
</dbReference>
<dbReference type="NCBIfam" id="TIGR01479">
    <property type="entry name" value="GMP_PMI"/>
    <property type="match status" value="1"/>
</dbReference>
<accession>A0ABX1QN49</accession>
<dbReference type="Gene3D" id="2.60.120.10">
    <property type="entry name" value="Jelly Rolls"/>
    <property type="match status" value="1"/>
</dbReference>
<dbReference type="PANTHER" id="PTHR46390:SF1">
    <property type="entry name" value="MANNOSE-1-PHOSPHATE GUANYLYLTRANSFERASE"/>
    <property type="match status" value="1"/>
</dbReference>
<feature type="domain" description="Mannose-6-phosphate isomerase type II C-terminal" evidence="10">
    <location>
        <begin position="362"/>
        <end position="476"/>
    </location>
</feature>
<dbReference type="CDD" id="cd02509">
    <property type="entry name" value="GDP-M1P_Guanylyltransferase"/>
    <property type="match status" value="1"/>
</dbReference>
<dbReference type="InterPro" id="IPR054566">
    <property type="entry name" value="ManC/GMP-like_b-helix"/>
</dbReference>
<dbReference type="RefSeq" id="WP_169115860.1">
    <property type="nucleotide sequence ID" value="NZ_JAAAUB010000006.1"/>
</dbReference>
<keyword evidence="6" id="KW-0342">GTP-binding</keyword>
<dbReference type="InterPro" id="IPR011051">
    <property type="entry name" value="RmlC_Cupin_sf"/>
</dbReference>
<evidence type="ECO:0000259" key="9">
    <source>
        <dbReference type="Pfam" id="PF00483"/>
    </source>
</evidence>
<evidence type="ECO:0000313" key="13">
    <source>
        <dbReference type="Proteomes" id="UP000669605"/>
    </source>
</evidence>
<feature type="domain" description="MannoseP isomerase/GMP-like beta-helix" evidence="11">
    <location>
        <begin position="304"/>
        <end position="358"/>
    </location>
</feature>
<comment type="caution">
    <text evidence="12">The sequence shown here is derived from an EMBL/GenBank/DDBJ whole genome shotgun (WGS) entry which is preliminary data.</text>
</comment>
<comment type="similarity">
    <text evidence="1 8">Belongs to the mannose-6-phosphate isomerase type 2 family.</text>
</comment>
<dbReference type="InterPro" id="IPR001538">
    <property type="entry name" value="Man6P_isomerase-2_C"/>
</dbReference>
<dbReference type="GO" id="GO:0004475">
    <property type="term" value="F:mannose-1-phosphate guanylyltransferase (GTP) activity"/>
    <property type="evidence" value="ECO:0007669"/>
    <property type="project" value="UniProtKB-EC"/>
</dbReference>
<protein>
    <recommendedName>
        <fullName evidence="2">mannose-1-phosphate guanylyltransferase</fullName>
        <ecNumber evidence="2">2.7.7.13</ecNumber>
    </recommendedName>
</protein>
<evidence type="ECO:0000256" key="4">
    <source>
        <dbReference type="ARBA" id="ARBA00022695"/>
    </source>
</evidence>
<dbReference type="Pfam" id="PF22640">
    <property type="entry name" value="ManC_GMP_beta-helix"/>
    <property type="match status" value="1"/>
</dbReference>
<dbReference type="InterPro" id="IPR029044">
    <property type="entry name" value="Nucleotide-diphossugar_trans"/>
</dbReference>